<proteinExistence type="predicted"/>
<dbReference type="RefSeq" id="WP_159748890.1">
    <property type="nucleotide sequence ID" value="NZ_WUQX01000001.1"/>
</dbReference>
<name>A0A7X3MCM8_9FIRM</name>
<dbReference type="Proteomes" id="UP000460412">
    <property type="component" value="Unassembled WGS sequence"/>
</dbReference>
<gene>
    <name evidence="1" type="ORF">GN277_00305</name>
</gene>
<comment type="caution">
    <text evidence="1">The sequence shown here is derived from an EMBL/GenBank/DDBJ whole genome shotgun (WGS) entry which is preliminary data.</text>
</comment>
<dbReference type="EMBL" id="WUQX01000001">
    <property type="protein sequence ID" value="MXP73939.1"/>
    <property type="molecule type" value="Genomic_DNA"/>
</dbReference>
<accession>A0A7X3MCM8</accession>
<protein>
    <submittedName>
        <fullName evidence="1">Uncharacterized protein</fullName>
    </submittedName>
</protein>
<evidence type="ECO:0000313" key="1">
    <source>
        <dbReference type="EMBL" id="MXP73939.1"/>
    </source>
</evidence>
<dbReference type="AlphaFoldDB" id="A0A7X3MCM8"/>
<keyword evidence="2" id="KW-1185">Reference proteome</keyword>
<reference evidence="1 2" key="1">
    <citation type="submission" date="2019-12" db="EMBL/GenBank/DDBJ databases">
        <title>Sporaefaciens musculi gen. nov., sp. nov., a novel bacterium isolated from the caecum of an obese mouse.</title>
        <authorList>
            <person name="Rasmussen T.S."/>
            <person name="Streidl T."/>
            <person name="Hitch T.C.A."/>
            <person name="Wortmann E."/>
            <person name="Deptula P."/>
            <person name="Hansen M."/>
            <person name="Nielsen D.S."/>
            <person name="Clavel T."/>
            <person name="Vogensen F.K."/>
        </authorList>
    </citation>
    <scope>NUCLEOTIDE SEQUENCE [LARGE SCALE GENOMIC DNA]</scope>
    <source>
        <strain evidence="1 2">WCA-9-b2</strain>
    </source>
</reference>
<sequence>MDGIQIIFAFVIELCRLITGNNIAPETPRPLSPAMMQEIVNLNKTLKEYKFLCENNIDSPQDLVSLIGEKREQISDLKRQIRLAQPCEGGHLLHGSRDDRYSHRKINPCHDGRNTEHPAGLQICGVTKRYGVTNFSCTASYIKTSLSGDNK</sequence>
<organism evidence="1 2">
    <name type="scientific">Sporofaciens musculi</name>
    <dbReference type="NCBI Taxonomy" id="2681861"/>
    <lineage>
        <taxon>Bacteria</taxon>
        <taxon>Bacillati</taxon>
        <taxon>Bacillota</taxon>
        <taxon>Clostridia</taxon>
        <taxon>Lachnospirales</taxon>
        <taxon>Lachnospiraceae</taxon>
        <taxon>Sporofaciens</taxon>
    </lineage>
</organism>
<evidence type="ECO:0000313" key="2">
    <source>
        <dbReference type="Proteomes" id="UP000460412"/>
    </source>
</evidence>